<evidence type="ECO:0000256" key="2">
    <source>
        <dbReference type="ARBA" id="ARBA00022691"/>
    </source>
</evidence>
<sequence length="277" mass="31606">MLCPKVLLVSMPWAPYQEPSLGLSILSAVLNNDSIENDVKYFNIFLFKYLKASTYSSLADIQGINEFLFSGIFEKNISSDQIQVLDRTFHYLLRDGNVLSNLNTRAEYFDFIFKIRNEIMPKFLNDCVKVIEENQYTMIGFTCMFDQTIANLALAKLVKERMPKTLICFGGYGLEGIVGHQILNSFRFVDIVAQGDGEPVISKLAFLSVGKQPIDQIPNVVFRDNDNNLTTTQRVKIQLNDSPDPNYRSYFQNLEILKQENKVEIRPNVLSIESSRG</sequence>
<reference evidence="6 7" key="1">
    <citation type="submission" date="2023-09" db="EMBL/GenBank/DDBJ databases">
        <authorList>
            <person name="Rey-Velasco X."/>
        </authorList>
    </citation>
    <scope>NUCLEOTIDE SEQUENCE [LARGE SCALE GENOMIC DNA]</scope>
    <source>
        <strain evidence="6 7">F117</strain>
    </source>
</reference>
<comment type="cofactor">
    <cofactor evidence="1">
        <name>[4Fe-4S] cluster</name>
        <dbReference type="ChEBI" id="CHEBI:49883"/>
    </cofactor>
</comment>
<evidence type="ECO:0000256" key="5">
    <source>
        <dbReference type="ARBA" id="ARBA00023014"/>
    </source>
</evidence>
<dbReference type="EMBL" id="JAVRHK010000023">
    <property type="protein sequence ID" value="MDT0678519.1"/>
    <property type="molecule type" value="Genomic_DNA"/>
</dbReference>
<keyword evidence="5" id="KW-0411">Iron-sulfur</keyword>
<gene>
    <name evidence="6" type="ORF">RM539_18215</name>
</gene>
<accession>A0ABU3DAI4</accession>
<evidence type="ECO:0000313" key="6">
    <source>
        <dbReference type="EMBL" id="MDT0678519.1"/>
    </source>
</evidence>
<evidence type="ECO:0000256" key="4">
    <source>
        <dbReference type="ARBA" id="ARBA00023004"/>
    </source>
</evidence>
<dbReference type="Gene3D" id="3.40.50.280">
    <property type="entry name" value="Cobalamin-binding domain"/>
    <property type="match status" value="1"/>
</dbReference>
<dbReference type="PANTHER" id="PTHR43409:SF7">
    <property type="entry name" value="BLL1977 PROTEIN"/>
    <property type="match status" value="1"/>
</dbReference>
<dbReference type="PANTHER" id="PTHR43409">
    <property type="entry name" value="ANAEROBIC MAGNESIUM-PROTOPORPHYRIN IX MONOMETHYL ESTER CYCLASE-RELATED"/>
    <property type="match status" value="1"/>
</dbReference>
<keyword evidence="3" id="KW-0479">Metal-binding</keyword>
<keyword evidence="4" id="KW-0408">Iron</keyword>
<dbReference type="InterPro" id="IPR051198">
    <property type="entry name" value="BchE-like"/>
</dbReference>
<feature type="non-terminal residue" evidence="6">
    <location>
        <position position="277"/>
    </location>
</feature>
<keyword evidence="2" id="KW-0949">S-adenosyl-L-methionine</keyword>
<protein>
    <submittedName>
        <fullName evidence="6">Uncharacterized protein</fullName>
    </submittedName>
</protein>
<dbReference type="RefSeq" id="WP_311504853.1">
    <property type="nucleotide sequence ID" value="NZ_JAVRHK010000023.1"/>
</dbReference>
<keyword evidence="7" id="KW-1185">Reference proteome</keyword>
<evidence type="ECO:0000256" key="1">
    <source>
        <dbReference type="ARBA" id="ARBA00001966"/>
    </source>
</evidence>
<evidence type="ECO:0000256" key="3">
    <source>
        <dbReference type="ARBA" id="ARBA00022723"/>
    </source>
</evidence>
<name>A0ABU3DAI4_9FLAO</name>
<dbReference type="Proteomes" id="UP001262582">
    <property type="component" value="Unassembled WGS sequence"/>
</dbReference>
<evidence type="ECO:0000313" key="7">
    <source>
        <dbReference type="Proteomes" id="UP001262582"/>
    </source>
</evidence>
<comment type="caution">
    <text evidence="6">The sequence shown here is derived from an EMBL/GenBank/DDBJ whole genome shotgun (WGS) entry which is preliminary data.</text>
</comment>
<organism evidence="6 7">
    <name type="scientific">Autumnicola musiva</name>
    <dbReference type="NCBI Taxonomy" id="3075589"/>
    <lineage>
        <taxon>Bacteria</taxon>
        <taxon>Pseudomonadati</taxon>
        <taxon>Bacteroidota</taxon>
        <taxon>Flavobacteriia</taxon>
        <taxon>Flavobacteriales</taxon>
        <taxon>Flavobacteriaceae</taxon>
        <taxon>Autumnicola</taxon>
    </lineage>
</organism>
<proteinExistence type="predicted"/>